<keyword evidence="3" id="KW-0378">Hydrolase</keyword>
<dbReference type="GO" id="GO:0004519">
    <property type="term" value="F:endonuclease activity"/>
    <property type="evidence" value="ECO:0007669"/>
    <property type="project" value="UniProtKB-KW"/>
</dbReference>
<dbReference type="RefSeq" id="WP_367974259.1">
    <property type="nucleotide sequence ID" value="NZ_JBFPEQ010000001.1"/>
</dbReference>
<feature type="domain" description="DNA/RNA non-specific endonuclease/pyrophosphatase/phosphodiesterase" evidence="2">
    <location>
        <begin position="47"/>
        <end position="245"/>
    </location>
</feature>
<sequence>MFKLLKKVLLVSIVSGAVGILSTDSISAAKSYRDTSLTNIAQHPIDFSKSKQLLLKDNDEHHRATDVHIQLSYAEKPTAKRAQRLDYDPAGWHNYRFKYEKSNGKISKEWLFNRGHLVGYQFSGLNDEAKNLVPETAYLNAGALKSTNASNKKSMLYYENHLASWLKKNKSYRLDYQVTPMYRNNELLPRQVRLAYVGYKDNGEKVKINLNSYREEKGNGDATVVYINNDSPNAIIDYSNGTARNTLNKAKTLQEDKAAAKQASSEAIVKASSESAARESSESAASESSLSESSLAESRAKDVANATAQQQQNQSNVVPNPTLSAPDGSVNSTGAYKWAIQDGFDWQTRKGHSTRIASGGSLPAGYHWQVQ</sequence>
<accession>A0ABV3S3E0</accession>
<feature type="region of interest" description="Disordered" evidence="1">
    <location>
        <begin position="271"/>
        <end position="329"/>
    </location>
</feature>
<dbReference type="SMART" id="SM00892">
    <property type="entry name" value="Endonuclease_NS"/>
    <property type="match status" value="1"/>
</dbReference>
<dbReference type="EMBL" id="JBFPER010000001">
    <property type="protein sequence ID" value="MEX0380866.1"/>
    <property type="molecule type" value="Genomic_DNA"/>
</dbReference>
<dbReference type="InterPro" id="IPR044929">
    <property type="entry name" value="DNA/RNA_non-sp_Endonuclease_sf"/>
</dbReference>
<feature type="compositionally biased region" description="Polar residues" evidence="1">
    <location>
        <begin position="319"/>
        <end position="329"/>
    </location>
</feature>
<protein>
    <submittedName>
        <fullName evidence="3">DNA/RNA non-specific endonuclease</fullName>
    </submittedName>
</protein>
<dbReference type="Gene3D" id="3.40.570.10">
    <property type="entry name" value="Extracellular Endonuclease, subunit A"/>
    <property type="match status" value="1"/>
</dbReference>
<feature type="compositionally biased region" description="Low complexity" evidence="1">
    <location>
        <begin position="282"/>
        <end position="318"/>
    </location>
</feature>
<evidence type="ECO:0000259" key="2">
    <source>
        <dbReference type="SMART" id="SM00892"/>
    </source>
</evidence>
<evidence type="ECO:0000313" key="3">
    <source>
        <dbReference type="EMBL" id="MEX0380866.1"/>
    </source>
</evidence>
<evidence type="ECO:0000313" key="4">
    <source>
        <dbReference type="Proteomes" id="UP001556617"/>
    </source>
</evidence>
<keyword evidence="3" id="KW-0540">Nuclease</keyword>
<dbReference type="InterPro" id="IPR044927">
    <property type="entry name" value="Endonuclea_NS_2"/>
</dbReference>
<evidence type="ECO:0000256" key="1">
    <source>
        <dbReference type="SAM" id="MobiDB-lite"/>
    </source>
</evidence>
<keyword evidence="4" id="KW-1185">Reference proteome</keyword>
<proteinExistence type="predicted"/>
<name>A0ABV3S3E0_9LACO</name>
<reference evidence="3 4" key="1">
    <citation type="submission" date="2024-07" db="EMBL/GenBank/DDBJ databases">
        <authorList>
            <person name="Yun M."/>
        </authorList>
    </citation>
    <scope>NUCLEOTIDE SEQUENCE [LARGE SCALE GENOMIC DNA]</scope>
    <source>
        <strain evidence="3 4">MS01</strain>
    </source>
</reference>
<keyword evidence="3" id="KW-0255">Endonuclease</keyword>
<comment type="caution">
    <text evidence="3">The sequence shown here is derived from an EMBL/GenBank/DDBJ whole genome shotgun (WGS) entry which is preliminary data.</text>
</comment>
<dbReference type="Proteomes" id="UP001556617">
    <property type="component" value="Unassembled WGS sequence"/>
</dbReference>
<dbReference type="InterPro" id="IPR001604">
    <property type="entry name" value="Endo_G_ENPP1-like_dom"/>
</dbReference>
<organism evidence="3 4">
    <name type="scientific">Leuconostoc aquikimchii</name>
    <dbReference type="NCBI Taxonomy" id="3236804"/>
    <lineage>
        <taxon>Bacteria</taxon>
        <taxon>Bacillati</taxon>
        <taxon>Bacillota</taxon>
        <taxon>Bacilli</taxon>
        <taxon>Lactobacillales</taxon>
        <taxon>Lactobacillaceae</taxon>
        <taxon>Leuconostoc</taxon>
    </lineage>
</organism>
<gene>
    <name evidence="3" type="ORF">AB3K24_05820</name>
</gene>
<dbReference type="Pfam" id="PF13930">
    <property type="entry name" value="Endonuclea_NS_2"/>
    <property type="match status" value="1"/>
</dbReference>